<dbReference type="PRINTS" id="PR00081">
    <property type="entry name" value="GDHRDH"/>
</dbReference>
<evidence type="ECO:0000313" key="3">
    <source>
        <dbReference type="EMBL" id="SEV91819.1"/>
    </source>
</evidence>
<dbReference type="OrthoDB" id="24596at2157"/>
<keyword evidence="4" id="KW-1185">Reference proteome</keyword>
<dbReference type="FunFam" id="3.40.50.720:FF:000084">
    <property type="entry name" value="Short-chain dehydrogenase reductase"/>
    <property type="match status" value="1"/>
</dbReference>
<evidence type="ECO:0000256" key="2">
    <source>
        <dbReference type="ARBA" id="ARBA00023002"/>
    </source>
</evidence>
<dbReference type="EMBL" id="FOJA01000001">
    <property type="protein sequence ID" value="SEV91819.1"/>
    <property type="molecule type" value="Genomic_DNA"/>
</dbReference>
<keyword evidence="2" id="KW-0560">Oxidoreductase</keyword>
<dbReference type="GO" id="GO:0016616">
    <property type="term" value="F:oxidoreductase activity, acting on the CH-OH group of donors, NAD or NADP as acceptor"/>
    <property type="evidence" value="ECO:0007669"/>
    <property type="project" value="TreeGrafter"/>
</dbReference>
<dbReference type="InterPro" id="IPR036291">
    <property type="entry name" value="NAD(P)-bd_dom_sf"/>
</dbReference>
<dbReference type="AlphaFoldDB" id="A0A1I0MTM2"/>
<organism evidence="3 4">
    <name type="scientific">Halobacterium jilantaiense</name>
    <dbReference type="NCBI Taxonomy" id="355548"/>
    <lineage>
        <taxon>Archaea</taxon>
        <taxon>Methanobacteriati</taxon>
        <taxon>Methanobacteriota</taxon>
        <taxon>Stenosarchaea group</taxon>
        <taxon>Halobacteria</taxon>
        <taxon>Halobacteriales</taxon>
        <taxon>Halobacteriaceae</taxon>
        <taxon>Halobacterium</taxon>
    </lineage>
</organism>
<evidence type="ECO:0000256" key="1">
    <source>
        <dbReference type="ARBA" id="ARBA00006484"/>
    </source>
</evidence>
<sequence>MCDRFTLNGQTAIVTGGAGLLGAETCAVLGEYGANVIVADNNRGRGTAVEERLGDWAEFRHLDITDEDSIKNLVHEVDADFEGIDALVNCAYPRTETYGQQFEDVTLREWNENLSMHLGGYYATCHHVAKEMIERDAGGCIVNLGSIYGVRAPDFSVYDGTDMTTPVEYAGIKGGVINLTRYLASYLGDHGIRANTVSPGGVFNDQKERFVRNYEERTPLGRMAEPEDVANTILYLVSDAASYVTGQNIVVDGGFSIQ</sequence>
<proteinExistence type="inferred from homology"/>
<dbReference type="PANTHER" id="PTHR42760">
    <property type="entry name" value="SHORT-CHAIN DEHYDROGENASES/REDUCTASES FAMILY MEMBER"/>
    <property type="match status" value="1"/>
</dbReference>
<dbReference type="Proteomes" id="UP000198518">
    <property type="component" value="Unassembled WGS sequence"/>
</dbReference>
<dbReference type="SUPFAM" id="SSF51735">
    <property type="entry name" value="NAD(P)-binding Rossmann-fold domains"/>
    <property type="match status" value="1"/>
</dbReference>
<accession>A0A1I0MTM2</accession>
<name>A0A1I0MTM2_9EURY</name>
<evidence type="ECO:0000313" key="4">
    <source>
        <dbReference type="Proteomes" id="UP000198518"/>
    </source>
</evidence>
<protein>
    <submittedName>
        <fullName evidence="3">NAD(P)-dependent dehydrogenase, short-chain alcohol dehydrogenase family</fullName>
    </submittedName>
</protein>
<dbReference type="InterPro" id="IPR002347">
    <property type="entry name" value="SDR_fam"/>
</dbReference>
<reference evidence="3 4" key="1">
    <citation type="submission" date="2016-10" db="EMBL/GenBank/DDBJ databases">
        <authorList>
            <person name="de Groot N.N."/>
        </authorList>
    </citation>
    <scope>NUCLEOTIDE SEQUENCE [LARGE SCALE GENOMIC DNA]</scope>
    <source>
        <strain evidence="3 4">CGMCC 1.5337</strain>
    </source>
</reference>
<dbReference type="Pfam" id="PF13561">
    <property type="entry name" value="adh_short_C2"/>
    <property type="match status" value="1"/>
</dbReference>
<dbReference type="NCBIfam" id="NF006619">
    <property type="entry name" value="PRK09186.1"/>
    <property type="match status" value="1"/>
</dbReference>
<comment type="similarity">
    <text evidence="1">Belongs to the short-chain dehydrogenases/reductases (SDR) family.</text>
</comment>
<dbReference type="STRING" id="355548.SAMN04487945_0348"/>
<dbReference type="RefSeq" id="WP_089667460.1">
    <property type="nucleotide sequence ID" value="NZ_FOJA01000001.1"/>
</dbReference>
<dbReference type="PANTHER" id="PTHR42760:SF133">
    <property type="entry name" value="3-OXOACYL-[ACYL-CARRIER-PROTEIN] REDUCTASE"/>
    <property type="match status" value="1"/>
</dbReference>
<gene>
    <name evidence="3" type="ORF">SAMN04487945_0348</name>
</gene>
<dbReference type="Gene3D" id="3.40.50.720">
    <property type="entry name" value="NAD(P)-binding Rossmann-like Domain"/>
    <property type="match status" value="1"/>
</dbReference>